<evidence type="ECO:0000256" key="1">
    <source>
        <dbReference type="SAM" id="SignalP"/>
    </source>
</evidence>
<dbReference type="Proteomes" id="UP001195483">
    <property type="component" value="Unassembled WGS sequence"/>
</dbReference>
<comment type="caution">
    <text evidence="2">The sequence shown here is derived from an EMBL/GenBank/DDBJ whole genome shotgun (WGS) entry which is preliminary data.</text>
</comment>
<evidence type="ECO:0000313" key="2">
    <source>
        <dbReference type="EMBL" id="KAK3588233.1"/>
    </source>
</evidence>
<keyword evidence="3" id="KW-1185">Reference proteome</keyword>
<gene>
    <name evidence="2" type="ORF">CHS0354_016332</name>
</gene>
<organism evidence="2 3">
    <name type="scientific">Potamilus streckersoni</name>
    <dbReference type="NCBI Taxonomy" id="2493646"/>
    <lineage>
        <taxon>Eukaryota</taxon>
        <taxon>Metazoa</taxon>
        <taxon>Spiralia</taxon>
        <taxon>Lophotrochozoa</taxon>
        <taxon>Mollusca</taxon>
        <taxon>Bivalvia</taxon>
        <taxon>Autobranchia</taxon>
        <taxon>Heteroconchia</taxon>
        <taxon>Palaeoheterodonta</taxon>
        <taxon>Unionida</taxon>
        <taxon>Unionoidea</taxon>
        <taxon>Unionidae</taxon>
        <taxon>Ambleminae</taxon>
        <taxon>Lampsilini</taxon>
        <taxon>Potamilus</taxon>
    </lineage>
</organism>
<sequence length="117" mass="12538">MKKTLLLVGFVGLCLASPYLQVSAKKNIGNVNSDVIKLAARLALGASEDDVRGCKNAIVAYILQAKHEGRIIGDKPGDVYNLHLAIKRADGESVCCHSSMNYYDTGSITATYCNCNS</sequence>
<protein>
    <submittedName>
        <fullName evidence="2">Uncharacterized protein</fullName>
    </submittedName>
</protein>
<dbReference type="EMBL" id="JAEAOA010001009">
    <property type="protein sequence ID" value="KAK3588233.1"/>
    <property type="molecule type" value="Genomic_DNA"/>
</dbReference>
<reference evidence="2" key="2">
    <citation type="journal article" date="2021" name="Genome Biol. Evol.">
        <title>Developing a high-quality reference genome for a parasitic bivalve with doubly uniparental inheritance (Bivalvia: Unionida).</title>
        <authorList>
            <person name="Smith C.H."/>
        </authorList>
    </citation>
    <scope>NUCLEOTIDE SEQUENCE</scope>
    <source>
        <strain evidence="2">CHS0354</strain>
        <tissue evidence="2">Mantle</tissue>
    </source>
</reference>
<name>A0AAE0SAX2_9BIVA</name>
<feature type="signal peptide" evidence="1">
    <location>
        <begin position="1"/>
        <end position="16"/>
    </location>
</feature>
<accession>A0AAE0SAX2</accession>
<feature type="chain" id="PRO_5042041166" evidence="1">
    <location>
        <begin position="17"/>
        <end position="117"/>
    </location>
</feature>
<reference evidence="2" key="1">
    <citation type="journal article" date="2021" name="Genome Biol. Evol.">
        <title>A High-Quality Reference Genome for a Parasitic Bivalve with Doubly Uniparental Inheritance (Bivalvia: Unionida).</title>
        <authorList>
            <person name="Smith C.H."/>
        </authorList>
    </citation>
    <scope>NUCLEOTIDE SEQUENCE</scope>
    <source>
        <strain evidence="2">CHS0354</strain>
    </source>
</reference>
<keyword evidence="1" id="KW-0732">Signal</keyword>
<evidence type="ECO:0000313" key="3">
    <source>
        <dbReference type="Proteomes" id="UP001195483"/>
    </source>
</evidence>
<dbReference type="AlphaFoldDB" id="A0AAE0SAX2"/>
<proteinExistence type="predicted"/>
<reference evidence="2" key="3">
    <citation type="submission" date="2023-05" db="EMBL/GenBank/DDBJ databases">
        <authorList>
            <person name="Smith C.H."/>
        </authorList>
    </citation>
    <scope>NUCLEOTIDE SEQUENCE</scope>
    <source>
        <strain evidence="2">CHS0354</strain>
        <tissue evidence="2">Mantle</tissue>
    </source>
</reference>